<gene>
    <name evidence="2" type="ORF">GCM10010365_71930</name>
</gene>
<dbReference type="Gene3D" id="3.40.50.300">
    <property type="entry name" value="P-loop containing nucleotide triphosphate hydrolases"/>
    <property type="match status" value="1"/>
</dbReference>
<dbReference type="RefSeq" id="WP_189866741.1">
    <property type="nucleotide sequence ID" value="NZ_BMVW01000025.1"/>
</dbReference>
<dbReference type="InterPro" id="IPR011990">
    <property type="entry name" value="TPR-like_helical_dom_sf"/>
</dbReference>
<dbReference type="EMBL" id="BMVW01000025">
    <property type="protein sequence ID" value="GGZ40888.1"/>
    <property type="molecule type" value="Genomic_DNA"/>
</dbReference>
<dbReference type="InterPro" id="IPR036388">
    <property type="entry name" value="WH-like_DNA-bd_sf"/>
</dbReference>
<name>A0A918UXY3_9ACTN</name>
<proteinExistence type="predicted"/>
<dbReference type="Pfam" id="PF25872">
    <property type="entry name" value="HTH_77"/>
    <property type="match status" value="1"/>
</dbReference>
<dbReference type="SMART" id="SM00421">
    <property type="entry name" value="HTH_LUXR"/>
    <property type="match status" value="1"/>
</dbReference>
<dbReference type="SUPFAM" id="SSF52540">
    <property type="entry name" value="P-loop containing nucleoside triphosphate hydrolases"/>
    <property type="match status" value="1"/>
</dbReference>
<dbReference type="PRINTS" id="PR00364">
    <property type="entry name" value="DISEASERSIST"/>
</dbReference>
<dbReference type="PANTHER" id="PTHR47691:SF3">
    <property type="entry name" value="HTH-TYPE TRANSCRIPTIONAL REGULATOR RV0890C-RELATED"/>
    <property type="match status" value="1"/>
</dbReference>
<keyword evidence="3" id="KW-1185">Reference proteome</keyword>
<organism evidence="2 3">
    <name type="scientific">Streptomyces poonensis</name>
    <dbReference type="NCBI Taxonomy" id="68255"/>
    <lineage>
        <taxon>Bacteria</taxon>
        <taxon>Bacillati</taxon>
        <taxon>Actinomycetota</taxon>
        <taxon>Actinomycetes</taxon>
        <taxon>Kitasatosporales</taxon>
        <taxon>Streptomycetaceae</taxon>
        <taxon>Streptomyces</taxon>
    </lineage>
</organism>
<dbReference type="InterPro" id="IPR058852">
    <property type="entry name" value="HTH_77"/>
</dbReference>
<sequence length="787" mass="86220">MKAEWYRGGLPIEVTSFIGRAEEIETATQLLNRARLVTFLGPGGVGKTRTALRVAARLGEELADGVCMVPLSALKDPGLLAHSVSAALNLPEQTDRSQIDTLVDHLKDRELLVVLDTCEHIVDACGMLADILLRGTPSVRILATSREPLAVPGEHTFPIMPLAVPGEEDEHPADTDAMRLFADRATAVVPGFALTDGNRAAVAALTRRLDGIPLALELAAVRLRALSLEQIVVRLSSRFRLLTGGSRVALPRHATLRTAIDWSHDLCSPQERLLWARLSVFAGDFDLAAVEAVCSDDALPAEEIVEYLIGLVDKSVVLRGDDADGVRYRLLDTLREYGAERLAEHGDGRAVQVRHRDHYLELARWFEAEWAGDEQMPRFHRLLRERANLRVALEFSFSAPEEAHAGLTLATTLWAFWFCAARLSEGRYWLHKGLELVPEPVAERSVALRYAGWYAAVQGGHSPGLPLLLTEACDIAEQLGDEQLHAHAQAILGCVHMMMGRPEAAVELYEAAHVKLRELDDRVGILMYGYHLGFLHMMLGDLETACADFDVTLSMVEGTEERWNRGWACCHKAVTLWLMGDREECARLARIGVRCKYDLEDHLCIAHCLEPLAWIAAEEPEHCRQAAWLLGAISGLYRKCGAAPLFGVPMLQEFQYAAERRARQVLGDAVYEAAFRSGAAAPVDEVVADATGEKPRPAPAAEPEEQDTPLGVLTRRQRQVAVLVAEGLSNRQIADKLVISKRTADAHVEQILTKLGFSSRAQIAALVGEAGGSTRQPGLDDVAGPVG</sequence>
<protein>
    <submittedName>
        <fullName evidence="2">LuxR family transcriptional regulator</fullName>
    </submittedName>
</protein>
<dbReference type="SUPFAM" id="SSF46894">
    <property type="entry name" value="C-terminal effector domain of the bipartite response regulators"/>
    <property type="match status" value="1"/>
</dbReference>
<dbReference type="Pfam" id="PF00196">
    <property type="entry name" value="GerE"/>
    <property type="match status" value="1"/>
</dbReference>
<dbReference type="GO" id="GO:0006355">
    <property type="term" value="P:regulation of DNA-templated transcription"/>
    <property type="evidence" value="ECO:0007669"/>
    <property type="project" value="InterPro"/>
</dbReference>
<dbReference type="InterPro" id="IPR016032">
    <property type="entry name" value="Sig_transdc_resp-reg_C-effctor"/>
</dbReference>
<feature type="domain" description="HTH luxR-type" evidence="1">
    <location>
        <begin position="706"/>
        <end position="771"/>
    </location>
</feature>
<evidence type="ECO:0000313" key="2">
    <source>
        <dbReference type="EMBL" id="GGZ40888.1"/>
    </source>
</evidence>
<dbReference type="InterPro" id="IPR003593">
    <property type="entry name" value="AAA+_ATPase"/>
</dbReference>
<dbReference type="AlphaFoldDB" id="A0A918UXY3"/>
<dbReference type="SUPFAM" id="SSF48452">
    <property type="entry name" value="TPR-like"/>
    <property type="match status" value="1"/>
</dbReference>
<evidence type="ECO:0000313" key="3">
    <source>
        <dbReference type="Proteomes" id="UP000622166"/>
    </source>
</evidence>
<dbReference type="PANTHER" id="PTHR47691">
    <property type="entry name" value="REGULATOR-RELATED"/>
    <property type="match status" value="1"/>
</dbReference>
<dbReference type="SMART" id="SM00382">
    <property type="entry name" value="AAA"/>
    <property type="match status" value="1"/>
</dbReference>
<accession>A0A918UXY3</accession>
<dbReference type="CDD" id="cd06170">
    <property type="entry name" value="LuxR_C_like"/>
    <property type="match status" value="1"/>
</dbReference>
<reference evidence="2" key="2">
    <citation type="submission" date="2020-09" db="EMBL/GenBank/DDBJ databases">
        <authorList>
            <person name="Sun Q."/>
            <person name="Ohkuma M."/>
        </authorList>
    </citation>
    <scope>NUCLEOTIDE SEQUENCE</scope>
    <source>
        <strain evidence="2">JCM 4815</strain>
    </source>
</reference>
<reference evidence="2" key="1">
    <citation type="journal article" date="2014" name="Int. J. Syst. Evol. Microbiol.">
        <title>Complete genome sequence of Corynebacterium casei LMG S-19264T (=DSM 44701T), isolated from a smear-ripened cheese.</title>
        <authorList>
            <consortium name="US DOE Joint Genome Institute (JGI-PGF)"/>
            <person name="Walter F."/>
            <person name="Albersmeier A."/>
            <person name="Kalinowski J."/>
            <person name="Ruckert C."/>
        </authorList>
    </citation>
    <scope>NUCLEOTIDE SEQUENCE</scope>
    <source>
        <strain evidence="2">JCM 4815</strain>
    </source>
</reference>
<evidence type="ECO:0000259" key="1">
    <source>
        <dbReference type="PROSITE" id="PS50043"/>
    </source>
</evidence>
<dbReference type="InterPro" id="IPR027417">
    <property type="entry name" value="P-loop_NTPase"/>
</dbReference>
<dbReference type="Gene3D" id="1.25.40.10">
    <property type="entry name" value="Tetratricopeptide repeat domain"/>
    <property type="match status" value="1"/>
</dbReference>
<comment type="caution">
    <text evidence="2">The sequence shown here is derived from an EMBL/GenBank/DDBJ whole genome shotgun (WGS) entry which is preliminary data.</text>
</comment>
<dbReference type="PROSITE" id="PS50043">
    <property type="entry name" value="HTH_LUXR_2"/>
    <property type="match status" value="1"/>
</dbReference>
<dbReference type="InterPro" id="IPR000792">
    <property type="entry name" value="Tscrpt_reg_LuxR_C"/>
</dbReference>
<dbReference type="Gene3D" id="1.10.10.10">
    <property type="entry name" value="Winged helix-like DNA-binding domain superfamily/Winged helix DNA-binding domain"/>
    <property type="match status" value="1"/>
</dbReference>
<dbReference type="Proteomes" id="UP000622166">
    <property type="component" value="Unassembled WGS sequence"/>
</dbReference>
<dbReference type="GO" id="GO:0003677">
    <property type="term" value="F:DNA binding"/>
    <property type="evidence" value="ECO:0007669"/>
    <property type="project" value="InterPro"/>
</dbReference>
<dbReference type="PRINTS" id="PR00038">
    <property type="entry name" value="HTHLUXR"/>
</dbReference>